<dbReference type="GO" id="GO:0009307">
    <property type="term" value="P:DNA restriction-modification system"/>
    <property type="evidence" value="ECO:0007669"/>
    <property type="project" value="UniProtKB-KW"/>
</dbReference>
<gene>
    <name evidence="6" type="ORF">AUJ95_02525</name>
</gene>
<feature type="domain" description="Type I restriction modification DNA specificity" evidence="5">
    <location>
        <begin position="47"/>
        <end position="130"/>
    </location>
</feature>
<accession>A0A1J5E0J4</accession>
<evidence type="ECO:0000256" key="3">
    <source>
        <dbReference type="ARBA" id="ARBA00023125"/>
    </source>
</evidence>
<dbReference type="STRING" id="1817895.AUJ95_02525"/>
<evidence type="ECO:0000313" key="6">
    <source>
        <dbReference type="EMBL" id="OIP41924.1"/>
    </source>
</evidence>
<feature type="coiled-coil region" evidence="4">
    <location>
        <begin position="112"/>
        <end position="139"/>
    </location>
</feature>
<dbReference type="PANTHER" id="PTHR43140">
    <property type="entry name" value="TYPE-1 RESTRICTION ENZYME ECOKI SPECIFICITY PROTEIN"/>
    <property type="match status" value="1"/>
</dbReference>
<dbReference type="SUPFAM" id="SSF116734">
    <property type="entry name" value="DNA methylase specificity domain"/>
    <property type="match status" value="1"/>
</dbReference>
<dbReference type="GO" id="GO:0003677">
    <property type="term" value="F:DNA binding"/>
    <property type="evidence" value="ECO:0007669"/>
    <property type="project" value="UniProtKB-KW"/>
</dbReference>
<dbReference type="Gene3D" id="3.90.220.20">
    <property type="entry name" value="DNA methylase specificity domains"/>
    <property type="match status" value="1"/>
</dbReference>
<dbReference type="PANTHER" id="PTHR43140:SF1">
    <property type="entry name" value="TYPE I RESTRICTION ENZYME ECOKI SPECIFICITY SUBUNIT"/>
    <property type="match status" value="1"/>
</dbReference>
<comment type="caution">
    <text evidence="6">The sequence shown here is derived from an EMBL/GenBank/DDBJ whole genome shotgun (WGS) entry which is preliminary data.</text>
</comment>
<reference evidence="6 7" key="1">
    <citation type="journal article" date="2016" name="Environ. Microbiol.">
        <title>Genomic resolution of a cold subsurface aquifer community provides metabolic insights for novel microbes adapted to high CO concentrations.</title>
        <authorList>
            <person name="Probst A.J."/>
            <person name="Castelle C.J."/>
            <person name="Singh A."/>
            <person name="Brown C.T."/>
            <person name="Anantharaman K."/>
            <person name="Sharon I."/>
            <person name="Hug L.A."/>
            <person name="Burstein D."/>
            <person name="Emerson J.B."/>
            <person name="Thomas B.C."/>
            <person name="Banfield J.F."/>
        </authorList>
    </citation>
    <scope>NUCLEOTIDE SEQUENCE [LARGE SCALE GENOMIC DNA]</scope>
    <source>
        <strain evidence="6">CG2_30_40_21</strain>
    </source>
</reference>
<keyword evidence="2" id="KW-0680">Restriction system</keyword>
<name>A0A1J5E0J4_9BACT</name>
<evidence type="ECO:0000256" key="1">
    <source>
        <dbReference type="ARBA" id="ARBA00010923"/>
    </source>
</evidence>
<dbReference type="InterPro" id="IPR000055">
    <property type="entry name" value="Restrct_endonuc_typeI_TRD"/>
</dbReference>
<comment type="similarity">
    <text evidence="1">Belongs to the type-I restriction system S methylase family.</text>
</comment>
<dbReference type="Proteomes" id="UP000183085">
    <property type="component" value="Unassembled WGS sequence"/>
</dbReference>
<evidence type="ECO:0000256" key="4">
    <source>
        <dbReference type="SAM" id="Coils"/>
    </source>
</evidence>
<evidence type="ECO:0000256" key="2">
    <source>
        <dbReference type="ARBA" id="ARBA00022747"/>
    </source>
</evidence>
<evidence type="ECO:0000313" key="7">
    <source>
        <dbReference type="Proteomes" id="UP000183085"/>
    </source>
</evidence>
<dbReference type="EMBL" id="MNYI01000066">
    <property type="protein sequence ID" value="OIP41924.1"/>
    <property type="molecule type" value="Genomic_DNA"/>
</dbReference>
<dbReference type="InterPro" id="IPR044946">
    <property type="entry name" value="Restrct_endonuc_typeI_TRD_sf"/>
</dbReference>
<sequence length="156" mass="17414">MGQYKETESEFQGEGVAFEKGDILFGKLRPYLAKAWLADFSGEAIGDFFVMRPSVDIDGRFTVYQILNKGFISIVDGSTFGAKMPRVSWDFMANLCLPTPSIDDQTAIATFLDQKTAKIDELTQKIQSQIATLKEYRQALISNVVTGKVDVKEEQP</sequence>
<proteinExistence type="inferred from homology"/>
<dbReference type="InterPro" id="IPR051212">
    <property type="entry name" value="Type-I_RE_S_subunit"/>
</dbReference>
<dbReference type="AlphaFoldDB" id="A0A1J5E0J4"/>
<organism evidence="6 7">
    <name type="scientific">Candidatus Desantisbacteria bacterium CG2_30_40_21</name>
    <dbReference type="NCBI Taxonomy" id="1817895"/>
    <lineage>
        <taxon>Bacteria</taxon>
        <taxon>Candidatus Desantisiibacteriota</taxon>
    </lineage>
</organism>
<keyword evidence="4" id="KW-0175">Coiled coil</keyword>
<dbReference type="Pfam" id="PF01420">
    <property type="entry name" value="Methylase_S"/>
    <property type="match status" value="1"/>
</dbReference>
<protein>
    <recommendedName>
        <fullName evidence="5">Type I restriction modification DNA specificity domain-containing protein</fullName>
    </recommendedName>
</protein>
<evidence type="ECO:0000259" key="5">
    <source>
        <dbReference type="Pfam" id="PF01420"/>
    </source>
</evidence>
<keyword evidence="3" id="KW-0238">DNA-binding</keyword>